<dbReference type="EC" id="4.1.99.3" evidence="2"/>
<keyword evidence="6 10" id="KW-0157">Chromophore</keyword>
<evidence type="ECO:0000256" key="11">
    <source>
        <dbReference type="SAM" id="MobiDB-lite"/>
    </source>
</evidence>
<dbReference type="GO" id="GO:0003904">
    <property type="term" value="F:deoxyribodipyrimidine photo-lyase activity"/>
    <property type="evidence" value="ECO:0007669"/>
    <property type="project" value="UniProtKB-EC"/>
</dbReference>
<dbReference type="GO" id="GO:0000719">
    <property type="term" value="P:photoreactive repair"/>
    <property type="evidence" value="ECO:0007669"/>
    <property type="project" value="UniProtKB-ARBA"/>
</dbReference>
<comment type="catalytic activity">
    <reaction evidence="7">
        <text>cyclobutadipyrimidine (in DNA) = 2 pyrimidine residues (in DNA).</text>
        <dbReference type="EC" id="4.1.99.3"/>
    </reaction>
</comment>
<evidence type="ECO:0000256" key="8">
    <source>
        <dbReference type="PIRSR" id="PIRSR602081-1"/>
    </source>
</evidence>
<comment type="cofactor">
    <cofactor evidence="1">
        <name>(6R)-5,10-methylene-5,6,7,8-tetrahydrofolate</name>
        <dbReference type="ChEBI" id="CHEBI:15636"/>
    </cofactor>
</comment>
<dbReference type="Gene3D" id="1.10.579.10">
    <property type="entry name" value="DNA Cyclobutane Dipyrimidine Photolyase, subunit A, domain 3"/>
    <property type="match status" value="1"/>
</dbReference>
<dbReference type="PROSITE" id="PS51645">
    <property type="entry name" value="PHR_CRY_ALPHA_BETA"/>
    <property type="match status" value="1"/>
</dbReference>
<evidence type="ECO:0000256" key="7">
    <source>
        <dbReference type="ARBA" id="ARBA00033999"/>
    </source>
</evidence>
<dbReference type="STRING" id="172043.RM53_13335"/>
<feature type="site" description="Electron transfer via tryptophanyl radical" evidence="9">
    <location>
        <position position="313"/>
    </location>
</feature>
<evidence type="ECO:0000256" key="4">
    <source>
        <dbReference type="ARBA" id="ARBA00022630"/>
    </source>
</evidence>
<evidence type="ECO:0000259" key="12">
    <source>
        <dbReference type="PROSITE" id="PS51645"/>
    </source>
</evidence>
<evidence type="ECO:0000256" key="10">
    <source>
        <dbReference type="RuleBase" id="RU004182"/>
    </source>
</evidence>
<dbReference type="Pfam" id="PF03441">
    <property type="entry name" value="FAD_binding_7"/>
    <property type="match status" value="1"/>
</dbReference>
<dbReference type="PROSITE" id="PS00394">
    <property type="entry name" value="DNA_PHOTOLYASES_1_1"/>
    <property type="match status" value="1"/>
</dbReference>
<evidence type="ECO:0000313" key="14">
    <source>
        <dbReference type="Proteomes" id="UP000031166"/>
    </source>
</evidence>
<accession>A0A0B4CW54</accession>
<gene>
    <name evidence="13" type="ORF">RM53_13335</name>
</gene>
<dbReference type="Gene3D" id="1.25.40.80">
    <property type="match status" value="1"/>
</dbReference>
<evidence type="ECO:0000256" key="9">
    <source>
        <dbReference type="PIRSR" id="PIRSR602081-2"/>
    </source>
</evidence>
<organism evidence="13 14">
    <name type="scientific">Brevundimonas nasdae</name>
    <dbReference type="NCBI Taxonomy" id="172043"/>
    <lineage>
        <taxon>Bacteria</taxon>
        <taxon>Pseudomonadati</taxon>
        <taxon>Pseudomonadota</taxon>
        <taxon>Alphaproteobacteria</taxon>
        <taxon>Caulobacterales</taxon>
        <taxon>Caulobacteraceae</taxon>
        <taxon>Brevundimonas</taxon>
    </lineage>
</organism>
<comment type="cofactor">
    <cofactor evidence="8">
        <name>FAD</name>
        <dbReference type="ChEBI" id="CHEBI:57692"/>
    </cofactor>
    <text evidence="8">Binds 1 FAD per subunit.</text>
</comment>
<keyword evidence="5 8" id="KW-0274">FAD</keyword>
<evidence type="ECO:0000256" key="1">
    <source>
        <dbReference type="ARBA" id="ARBA00001932"/>
    </source>
</evidence>
<dbReference type="Gene3D" id="3.40.50.620">
    <property type="entry name" value="HUPs"/>
    <property type="match status" value="1"/>
</dbReference>
<dbReference type="FunFam" id="1.10.579.10:FF:000003">
    <property type="entry name" value="Deoxyribodipyrimidine photo-lyase"/>
    <property type="match status" value="1"/>
</dbReference>
<keyword evidence="4 8" id="KW-0285">Flavoprotein</keyword>
<dbReference type="PRINTS" id="PR00147">
    <property type="entry name" value="DNAPHOTLYASE"/>
</dbReference>
<feature type="binding site" evidence="8">
    <location>
        <begin position="379"/>
        <end position="381"/>
    </location>
    <ligand>
        <name>FAD</name>
        <dbReference type="ChEBI" id="CHEBI:57692"/>
    </ligand>
</feature>
<dbReference type="GO" id="GO:0003677">
    <property type="term" value="F:DNA binding"/>
    <property type="evidence" value="ECO:0007669"/>
    <property type="project" value="TreeGrafter"/>
</dbReference>
<dbReference type="SUPFAM" id="SSF52425">
    <property type="entry name" value="Cryptochrome/photolyase, N-terminal domain"/>
    <property type="match status" value="1"/>
</dbReference>
<evidence type="ECO:0000256" key="5">
    <source>
        <dbReference type="ARBA" id="ARBA00022827"/>
    </source>
</evidence>
<keyword evidence="13" id="KW-0456">Lyase</keyword>
<comment type="caution">
    <text evidence="13">The sequence shown here is derived from an EMBL/GenBank/DDBJ whole genome shotgun (WGS) entry which is preliminary data.</text>
</comment>
<dbReference type="InterPro" id="IPR036134">
    <property type="entry name" value="Crypto/Photolyase_FAD-like_sf"/>
</dbReference>
<dbReference type="Proteomes" id="UP000031166">
    <property type="component" value="Unassembled WGS sequence"/>
</dbReference>
<dbReference type="PROSITE" id="PS00691">
    <property type="entry name" value="DNA_PHOTOLYASES_1_2"/>
    <property type="match status" value="1"/>
</dbReference>
<evidence type="ECO:0000313" key="13">
    <source>
        <dbReference type="EMBL" id="KIC56285.1"/>
    </source>
</evidence>
<sequence>MTEFARVATKPVILWFRRDLRLHDNPALNHAAETGRPILPVYILDEHFERPMGAASRWWLDMSLRALDAALQDRGSRLILRKGNALNQLQALIGETDADTVFMNRLFEPEAFEHDAEIAHTLKADGIECRGFNGALLCRPGEVLNGSGHPYKVFTPFLKALLVTAEAPAHTTGPRQIQTPKTVQSDDLDSWKLHPHRPDWSKGFDWMPGEDGASQALSKFIPSGLKTYAKDRDFPDRQGANSRLSPHLHWGEISPWRAIDRARQAAKDGKVSSAEADKFIAEIGWREFSAHLLHHFPFITERAFRPEYDAMPWRKDDASLNAWRQGRTGYPLVDAGMRQLWTTGWMHNRVRMVVASFLIKHLLIDWREGEAWFWDTLVDADRASNVQNWQWVAGSGADASPFFRIFNPITQGEKFDPDGGYVRRWVPELRRLPDRWMQSPWTAPAEVLRDAGIVLGRDYPKPIVEHEKGRARALAALKTVSGRGDDHSDRD</sequence>
<feature type="domain" description="Photolyase/cryptochrome alpha/beta" evidence="12">
    <location>
        <begin position="10"/>
        <end position="137"/>
    </location>
</feature>
<name>A0A0B4CW54_9CAUL</name>
<dbReference type="InterPro" id="IPR006050">
    <property type="entry name" value="DNA_photolyase_N"/>
</dbReference>
<dbReference type="EMBL" id="JWSY01000024">
    <property type="protein sequence ID" value="KIC56285.1"/>
    <property type="molecule type" value="Genomic_DNA"/>
</dbReference>
<proteinExistence type="inferred from homology"/>
<dbReference type="InterPro" id="IPR036155">
    <property type="entry name" value="Crypto/Photolyase_N_sf"/>
</dbReference>
<dbReference type="AlphaFoldDB" id="A0A0B4CW54"/>
<feature type="binding site" evidence="8">
    <location>
        <position position="279"/>
    </location>
    <ligand>
        <name>FAD</name>
        <dbReference type="ChEBI" id="CHEBI:57692"/>
    </ligand>
</feature>
<feature type="site" description="Electron transfer via tryptophanyl radical" evidence="9">
    <location>
        <position position="389"/>
    </location>
</feature>
<dbReference type="PANTHER" id="PTHR11455">
    <property type="entry name" value="CRYPTOCHROME"/>
    <property type="match status" value="1"/>
</dbReference>
<comment type="similarity">
    <text evidence="10">Belongs to the DNA photolyase family.</text>
</comment>
<protein>
    <recommendedName>
        <fullName evidence="3">Deoxyribodipyrimidine photo-lyase</fullName>
        <ecNumber evidence="2">4.1.99.3</ecNumber>
    </recommendedName>
</protein>
<feature type="region of interest" description="Disordered" evidence="11">
    <location>
        <begin position="171"/>
        <end position="191"/>
    </location>
</feature>
<dbReference type="InterPro" id="IPR014729">
    <property type="entry name" value="Rossmann-like_a/b/a_fold"/>
</dbReference>
<dbReference type="GO" id="GO:0009416">
    <property type="term" value="P:response to light stimulus"/>
    <property type="evidence" value="ECO:0007669"/>
    <property type="project" value="TreeGrafter"/>
</dbReference>
<dbReference type="SUPFAM" id="SSF48173">
    <property type="entry name" value="Cryptochrome/photolyase FAD-binding domain"/>
    <property type="match status" value="1"/>
</dbReference>
<dbReference type="Pfam" id="PF00875">
    <property type="entry name" value="DNA_photolyase"/>
    <property type="match status" value="1"/>
</dbReference>
<feature type="site" description="Electron transfer via tryptophanyl radical" evidence="9">
    <location>
        <position position="366"/>
    </location>
</feature>
<reference evidence="13 14" key="1">
    <citation type="submission" date="2014-12" db="EMBL/GenBank/DDBJ databases">
        <title>Genome sequencing of Brevundimonas nasdae TPW30.</title>
        <authorList>
            <person name="Tan P.W."/>
            <person name="Chan K.-G."/>
        </authorList>
    </citation>
    <scope>NUCLEOTIDE SEQUENCE [LARGE SCALE GENOMIC DNA]</scope>
    <source>
        <strain evidence="13 14">TPW30</strain>
    </source>
</reference>
<feature type="compositionally biased region" description="Polar residues" evidence="11">
    <location>
        <begin position="173"/>
        <end position="185"/>
    </location>
</feature>
<evidence type="ECO:0000256" key="2">
    <source>
        <dbReference type="ARBA" id="ARBA00013149"/>
    </source>
</evidence>
<dbReference type="GO" id="GO:0071949">
    <property type="term" value="F:FAD binding"/>
    <property type="evidence" value="ECO:0007669"/>
    <property type="project" value="TreeGrafter"/>
</dbReference>
<dbReference type="InterPro" id="IPR002081">
    <property type="entry name" value="Cryptochrome/DNA_photolyase_1"/>
</dbReference>
<dbReference type="PANTHER" id="PTHR11455:SF9">
    <property type="entry name" value="CRYPTOCHROME CIRCADIAN CLOCK 5 ISOFORM X1"/>
    <property type="match status" value="1"/>
</dbReference>
<evidence type="ECO:0000256" key="3">
    <source>
        <dbReference type="ARBA" id="ARBA00014046"/>
    </source>
</evidence>
<dbReference type="InterPro" id="IPR018394">
    <property type="entry name" value="DNA_photolyase_1_CS_C"/>
</dbReference>
<dbReference type="InterPro" id="IPR005101">
    <property type="entry name" value="Cryptochr/Photolyase_FAD-bd"/>
</dbReference>
<evidence type="ECO:0000256" key="6">
    <source>
        <dbReference type="ARBA" id="ARBA00022991"/>
    </source>
</evidence>
<feature type="binding site" evidence="8">
    <location>
        <position position="228"/>
    </location>
    <ligand>
        <name>FAD</name>
        <dbReference type="ChEBI" id="CHEBI:57692"/>
    </ligand>
</feature>